<dbReference type="Proteomes" id="UP001420932">
    <property type="component" value="Unassembled WGS sequence"/>
</dbReference>
<gene>
    <name evidence="2" type="ORF">Syun_021024</name>
</gene>
<proteinExistence type="predicted"/>
<evidence type="ECO:0000313" key="2">
    <source>
        <dbReference type="EMBL" id="KAK9114227.1"/>
    </source>
</evidence>
<sequence length="191" mass="21227">MKITPIGPISLLLSHLVLFSVLNDRNWAIALALLRIILSDHSSMAGKTDAVSIRVPYRNLNEAEVELVAFDEQNLGLKRIRASRIAPLMHQILLLHLMKTTTPSLSRESKFSLCEIYGFADKGKGRHNKWYQSRWFGWDKTCLLVVMGSSSHAVKHLGGKSVSDGANSLEISGKGGDCWDARCLPQRENTA</sequence>
<evidence type="ECO:0000313" key="3">
    <source>
        <dbReference type="Proteomes" id="UP001420932"/>
    </source>
</evidence>
<dbReference type="EMBL" id="JBBNAF010000009">
    <property type="protein sequence ID" value="KAK9114227.1"/>
    <property type="molecule type" value="Genomic_DNA"/>
</dbReference>
<organism evidence="2 3">
    <name type="scientific">Stephania yunnanensis</name>
    <dbReference type="NCBI Taxonomy" id="152371"/>
    <lineage>
        <taxon>Eukaryota</taxon>
        <taxon>Viridiplantae</taxon>
        <taxon>Streptophyta</taxon>
        <taxon>Embryophyta</taxon>
        <taxon>Tracheophyta</taxon>
        <taxon>Spermatophyta</taxon>
        <taxon>Magnoliopsida</taxon>
        <taxon>Ranunculales</taxon>
        <taxon>Menispermaceae</taxon>
        <taxon>Menispermoideae</taxon>
        <taxon>Cissampelideae</taxon>
        <taxon>Stephania</taxon>
    </lineage>
</organism>
<feature type="chain" id="PRO_5043042058" evidence="1">
    <location>
        <begin position="20"/>
        <end position="191"/>
    </location>
</feature>
<dbReference type="AlphaFoldDB" id="A0AAP0IGW8"/>
<accession>A0AAP0IGW8</accession>
<reference evidence="2 3" key="1">
    <citation type="submission" date="2024-01" db="EMBL/GenBank/DDBJ databases">
        <title>Genome assemblies of Stephania.</title>
        <authorList>
            <person name="Yang L."/>
        </authorList>
    </citation>
    <scope>NUCLEOTIDE SEQUENCE [LARGE SCALE GENOMIC DNA]</scope>
    <source>
        <strain evidence="2">YNDBR</strain>
        <tissue evidence="2">Leaf</tissue>
    </source>
</reference>
<name>A0AAP0IGW8_9MAGN</name>
<keyword evidence="3" id="KW-1185">Reference proteome</keyword>
<evidence type="ECO:0000256" key="1">
    <source>
        <dbReference type="SAM" id="SignalP"/>
    </source>
</evidence>
<comment type="caution">
    <text evidence="2">The sequence shown here is derived from an EMBL/GenBank/DDBJ whole genome shotgun (WGS) entry which is preliminary data.</text>
</comment>
<keyword evidence="1" id="KW-0732">Signal</keyword>
<feature type="signal peptide" evidence="1">
    <location>
        <begin position="1"/>
        <end position="19"/>
    </location>
</feature>
<protein>
    <submittedName>
        <fullName evidence="2">Uncharacterized protein</fullName>
    </submittedName>
</protein>